<name>A0A0H5R4M3_9EUKA</name>
<proteinExistence type="predicted"/>
<feature type="transmembrane region" description="Helical" evidence="1">
    <location>
        <begin position="6"/>
        <end position="28"/>
    </location>
</feature>
<reference evidence="2" key="1">
    <citation type="submission" date="2015-04" db="EMBL/GenBank/DDBJ databases">
        <title>The genome sequence of the plant pathogenic Rhizarian Plasmodiophora brassicae reveals insights in its biotrophic life cycle and the origin of chitin synthesis.</title>
        <authorList>
            <person name="Schwelm A."/>
            <person name="Fogelqvist J."/>
            <person name="Knaust A."/>
            <person name="Julke S."/>
            <person name="Lilja T."/>
            <person name="Dhandapani V."/>
            <person name="Bonilla-Rosso G."/>
            <person name="Karlsson M."/>
            <person name="Shevchenko A."/>
            <person name="Choi S.R."/>
            <person name="Kim H.G."/>
            <person name="Park J.Y."/>
            <person name="Lim Y.P."/>
            <person name="Ludwig-Muller J."/>
            <person name="Dixelius C."/>
        </authorList>
    </citation>
    <scope>NUCLEOTIDE SEQUENCE</scope>
    <source>
        <tissue evidence="2">Potato root galls</tissue>
    </source>
</reference>
<keyword evidence="1" id="KW-0812">Transmembrane</keyword>
<evidence type="ECO:0000313" key="2">
    <source>
        <dbReference type="EMBL" id="CRZ09145.1"/>
    </source>
</evidence>
<organism evidence="2">
    <name type="scientific">Spongospora subterranea</name>
    <dbReference type="NCBI Taxonomy" id="70186"/>
    <lineage>
        <taxon>Eukaryota</taxon>
        <taxon>Sar</taxon>
        <taxon>Rhizaria</taxon>
        <taxon>Endomyxa</taxon>
        <taxon>Phytomyxea</taxon>
        <taxon>Plasmodiophorida</taxon>
        <taxon>Plasmodiophoridae</taxon>
        <taxon>Spongospora</taxon>
    </lineage>
</organism>
<keyword evidence="1" id="KW-0472">Membrane</keyword>
<evidence type="ECO:0000256" key="1">
    <source>
        <dbReference type="SAM" id="Phobius"/>
    </source>
</evidence>
<sequence length="105" mass="12136">MELNNSLIQFTILTAVVAVVAGVSMFIYNAIQKRNQLMAVEKEYSTMRSQRDEIQYHIDWALSSNDRKEAAKLIVERKNLDKRLETIQRRYIDISDAKGKGTKQS</sequence>
<dbReference type="AlphaFoldDB" id="A0A0H5R4M3"/>
<dbReference type="EMBL" id="HACM01008703">
    <property type="protein sequence ID" value="CRZ09145.1"/>
    <property type="molecule type" value="Transcribed_RNA"/>
</dbReference>
<protein>
    <submittedName>
        <fullName evidence="2">Uncharacterized protein</fullName>
    </submittedName>
</protein>
<accession>A0A0H5R4M3</accession>
<keyword evidence="1" id="KW-1133">Transmembrane helix</keyword>